<dbReference type="PANTHER" id="PTHR30582:SF2">
    <property type="entry name" value="L,D-TRANSPEPTIDASE YCIB-RELATED"/>
    <property type="match status" value="1"/>
</dbReference>
<dbReference type="RefSeq" id="WP_160954241.1">
    <property type="nucleotide sequence ID" value="NZ_WWEQ01000082.1"/>
</dbReference>
<evidence type="ECO:0000256" key="5">
    <source>
        <dbReference type="ARBA" id="ARBA00023316"/>
    </source>
</evidence>
<dbReference type="InterPro" id="IPR036365">
    <property type="entry name" value="PGBD-like_sf"/>
</dbReference>
<dbReference type="GO" id="GO:0005576">
    <property type="term" value="C:extracellular region"/>
    <property type="evidence" value="ECO:0007669"/>
    <property type="project" value="TreeGrafter"/>
</dbReference>
<evidence type="ECO:0000256" key="7">
    <source>
        <dbReference type="SAM" id="MobiDB-lite"/>
    </source>
</evidence>
<evidence type="ECO:0000256" key="1">
    <source>
        <dbReference type="ARBA" id="ARBA00004752"/>
    </source>
</evidence>
<evidence type="ECO:0000256" key="2">
    <source>
        <dbReference type="ARBA" id="ARBA00022679"/>
    </source>
</evidence>
<dbReference type="GO" id="GO:0071972">
    <property type="term" value="F:peptidoglycan L,D-transpeptidase activity"/>
    <property type="evidence" value="ECO:0007669"/>
    <property type="project" value="TreeGrafter"/>
</dbReference>
<dbReference type="GO" id="GO:0018104">
    <property type="term" value="P:peptidoglycan-protein cross-linking"/>
    <property type="evidence" value="ECO:0007669"/>
    <property type="project" value="TreeGrafter"/>
</dbReference>
<feature type="domain" description="L,D-TPase catalytic" evidence="9">
    <location>
        <begin position="146"/>
        <end position="256"/>
    </location>
</feature>
<dbReference type="AlphaFoldDB" id="A0A6N9HB88"/>
<dbReference type="GO" id="GO:0008360">
    <property type="term" value="P:regulation of cell shape"/>
    <property type="evidence" value="ECO:0007669"/>
    <property type="project" value="UniProtKB-UniRule"/>
</dbReference>
<keyword evidence="3 6" id="KW-0133">Cell shape</keyword>
<dbReference type="Proteomes" id="UP000469215">
    <property type="component" value="Unassembled WGS sequence"/>
</dbReference>
<dbReference type="GO" id="GO:0016740">
    <property type="term" value="F:transferase activity"/>
    <property type="evidence" value="ECO:0007669"/>
    <property type="project" value="UniProtKB-KW"/>
</dbReference>
<dbReference type="PANTHER" id="PTHR30582">
    <property type="entry name" value="L,D-TRANSPEPTIDASE"/>
    <property type="match status" value="1"/>
</dbReference>
<evidence type="ECO:0000256" key="3">
    <source>
        <dbReference type="ARBA" id="ARBA00022960"/>
    </source>
</evidence>
<dbReference type="PROSITE" id="PS52029">
    <property type="entry name" value="LD_TPASE"/>
    <property type="match status" value="1"/>
</dbReference>
<dbReference type="Pfam" id="PF03734">
    <property type="entry name" value="YkuD"/>
    <property type="match status" value="1"/>
</dbReference>
<dbReference type="UniPathway" id="UPA00219"/>
<evidence type="ECO:0000256" key="8">
    <source>
        <dbReference type="SAM" id="SignalP"/>
    </source>
</evidence>
<dbReference type="EMBL" id="WWEQ01000082">
    <property type="protein sequence ID" value="MYM20832.1"/>
    <property type="molecule type" value="Genomic_DNA"/>
</dbReference>
<comment type="caution">
    <text evidence="10">The sequence shown here is derived from an EMBL/GenBank/DDBJ whole genome shotgun (WGS) entry which is preliminary data.</text>
</comment>
<feature type="active site" description="Proton donor/acceptor" evidence="6">
    <location>
        <position position="215"/>
    </location>
</feature>
<dbReference type="GO" id="GO:0071555">
    <property type="term" value="P:cell wall organization"/>
    <property type="evidence" value="ECO:0007669"/>
    <property type="project" value="UniProtKB-UniRule"/>
</dbReference>
<organism evidence="10 11">
    <name type="scientific">Brevibacterium rongguiense</name>
    <dbReference type="NCBI Taxonomy" id="2695267"/>
    <lineage>
        <taxon>Bacteria</taxon>
        <taxon>Bacillati</taxon>
        <taxon>Actinomycetota</taxon>
        <taxon>Actinomycetes</taxon>
        <taxon>Micrococcales</taxon>
        <taxon>Brevibacteriaceae</taxon>
        <taxon>Brevibacterium</taxon>
    </lineage>
</organism>
<comment type="pathway">
    <text evidence="1 6">Cell wall biogenesis; peptidoglycan biosynthesis.</text>
</comment>
<dbReference type="Gene3D" id="2.40.440.10">
    <property type="entry name" value="L,D-transpeptidase catalytic domain-like"/>
    <property type="match status" value="1"/>
</dbReference>
<evidence type="ECO:0000313" key="10">
    <source>
        <dbReference type="EMBL" id="MYM20832.1"/>
    </source>
</evidence>
<feature type="compositionally biased region" description="Basic residues" evidence="7">
    <location>
        <begin position="48"/>
        <end position="71"/>
    </location>
</feature>
<keyword evidence="5 6" id="KW-0961">Cell wall biogenesis/degradation</keyword>
<evidence type="ECO:0000259" key="9">
    <source>
        <dbReference type="PROSITE" id="PS52029"/>
    </source>
</evidence>
<keyword evidence="11" id="KW-1185">Reference proteome</keyword>
<name>A0A6N9HB88_9MICO</name>
<dbReference type="CDD" id="cd16913">
    <property type="entry name" value="YkuD_like"/>
    <property type="match status" value="1"/>
</dbReference>
<protein>
    <submittedName>
        <fullName evidence="10">L,D-transpeptidase family protein</fullName>
    </submittedName>
</protein>
<dbReference type="Gene3D" id="1.10.101.10">
    <property type="entry name" value="PGBD-like superfamily/PGBD"/>
    <property type="match status" value="1"/>
</dbReference>
<evidence type="ECO:0000313" key="11">
    <source>
        <dbReference type="Proteomes" id="UP000469215"/>
    </source>
</evidence>
<reference evidence="10 11" key="1">
    <citation type="submission" date="2020-01" db="EMBL/GenBank/DDBJ databases">
        <authorList>
            <person name="Deng T."/>
        </authorList>
    </citation>
    <scope>NUCLEOTIDE SEQUENCE [LARGE SCALE GENOMIC DNA]</scope>
    <source>
        <strain evidence="10 11">5221</strain>
    </source>
</reference>
<proteinExistence type="predicted"/>
<dbReference type="InterPro" id="IPR036366">
    <property type="entry name" value="PGBDSf"/>
</dbReference>
<evidence type="ECO:0000256" key="4">
    <source>
        <dbReference type="ARBA" id="ARBA00022984"/>
    </source>
</evidence>
<evidence type="ECO:0000256" key="6">
    <source>
        <dbReference type="PROSITE-ProRule" id="PRU01373"/>
    </source>
</evidence>
<keyword evidence="2" id="KW-0808">Transferase</keyword>
<feature type="chain" id="PRO_5026949560" evidence="8">
    <location>
        <begin position="26"/>
        <end position="256"/>
    </location>
</feature>
<sequence length="256" mass="27792">MKRSLVAVAAAVALATAFSTVPAQAAPQGSLTSADSHRAGLGSGSGHGSKKTTPKKAKSPAKHSSAKHKTVKSGSKGAHVKAAQKRLLALGYFLPKADGKYGPSTRQAIWAIQKAAGIKRSGNVNAATWKALDRGVRPHAKSKKGYVVEVNKKRQLLMLVKNGRVVKTFNTSTGRAGWRTPSGHYRFIRQINGVRHSRLGYLYRPKYFKGGYAVHGEYFDVPNYAASHGCVRVSNPAMNWLWGKGRMPLKTKIWLY</sequence>
<dbReference type="SUPFAM" id="SSF47090">
    <property type="entry name" value="PGBD-like"/>
    <property type="match status" value="1"/>
</dbReference>
<dbReference type="InterPro" id="IPR038063">
    <property type="entry name" value="Transpep_catalytic_dom"/>
</dbReference>
<dbReference type="SUPFAM" id="SSF141523">
    <property type="entry name" value="L,D-transpeptidase catalytic domain-like"/>
    <property type="match status" value="1"/>
</dbReference>
<feature type="active site" description="Nucleophile" evidence="6">
    <location>
        <position position="230"/>
    </location>
</feature>
<gene>
    <name evidence="10" type="ORF">GSY69_12880</name>
</gene>
<keyword evidence="4 6" id="KW-0573">Peptidoglycan synthesis</keyword>
<feature type="signal peptide" evidence="8">
    <location>
        <begin position="1"/>
        <end position="25"/>
    </location>
</feature>
<dbReference type="Pfam" id="PF01471">
    <property type="entry name" value="PG_binding_1"/>
    <property type="match status" value="1"/>
</dbReference>
<dbReference type="InterPro" id="IPR002477">
    <property type="entry name" value="Peptidoglycan-bd-like"/>
</dbReference>
<feature type="region of interest" description="Disordered" evidence="7">
    <location>
        <begin position="26"/>
        <end position="79"/>
    </location>
</feature>
<dbReference type="InterPro" id="IPR005490">
    <property type="entry name" value="LD_TPept_cat_dom"/>
</dbReference>
<keyword evidence="8" id="KW-0732">Signal</keyword>
<accession>A0A6N9HB88</accession>
<dbReference type="InterPro" id="IPR050979">
    <property type="entry name" value="LD-transpeptidase"/>
</dbReference>